<sequence>MRSFMDNRTITLQELLEYMSMLRDDMNALTVAFSYLASSLPKEQMIQILAFIHFESNNSRWSSEQQKSFKWLASLLEGCYTVHTNIFDIPSKNH</sequence>
<dbReference type="AlphaFoldDB" id="B1LDJ1"/>
<dbReference type="KEGG" id="ecm:EcSMS35_3129"/>
<dbReference type="EMBL" id="CP000970">
    <property type="protein sequence ID" value="ACB19040.1"/>
    <property type="molecule type" value="Genomic_DNA"/>
</dbReference>
<dbReference type="Proteomes" id="UP000007011">
    <property type="component" value="Chromosome"/>
</dbReference>
<dbReference type="HOGENOM" id="CLU_188267_0_0_6"/>
<protein>
    <recommendedName>
        <fullName evidence="3">Ybl58</fullName>
    </recommendedName>
</protein>
<name>B1LDJ1_ECOSM</name>
<evidence type="ECO:0000313" key="2">
    <source>
        <dbReference type="Proteomes" id="UP000007011"/>
    </source>
</evidence>
<gene>
    <name evidence="1" type="ordered locus">EcSMS35_3129</name>
</gene>
<reference evidence="1 2" key="1">
    <citation type="journal article" date="2008" name="J. Bacteriol.">
        <title>Insights into the environmental resistance gene pool from the genome sequence of the multidrug-resistant environmental isolate Escherichia coli SMS-3-5.</title>
        <authorList>
            <person name="Fricke W.F."/>
            <person name="Wright M.S."/>
            <person name="Lindell A.H."/>
            <person name="Harkins D.M."/>
            <person name="Baker-Austin C."/>
            <person name="Ravel J."/>
            <person name="Stepanauskas R."/>
        </authorList>
    </citation>
    <scope>NUCLEOTIDE SEQUENCE [LARGE SCALE GENOMIC DNA]</scope>
    <source>
        <strain evidence="2">SMS-3-5 / SECEC</strain>
    </source>
</reference>
<proteinExistence type="predicted"/>
<evidence type="ECO:0000313" key="1">
    <source>
        <dbReference type="EMBL" id="ACB19040.1"/>
    </source>
</evidence>
<evidence type="ECO:0008006" key="3">
    <source>
        <dbReference type="Google" id="ProtNLM"/>
    </source>
</evidence>
<organism evidence="1 2">
    <name type="scientific">Escherichia coli (strain SMS-3-5 / SECEC)</name>
    <dbReference type="NCBI Taxonomy" id="439855"/>
    <lineage>
        <taxon>Bacteria</taxon>
        <taxon>Pseudomonadati</taxon>
        <taxon>Pseudomonadota</taxon>
        <taxon>Gammaproteobacteria</taxon>
        <taxon>Enterobacterales</taxon>
        <taxon>Enterobacteriaceae</taxon>
        <taxon>Escherichia</taxon>
    </lineage>
</organism>
<accession>B1LDJ1</accession>